<evidence type="ECO:0000256" key="1">
    <source>
        <dbReference type="SAM" id="MobiDB-lite"/>
    </source>
</evidence>
<evidence type="ECO:0008006" key="4">
    <source>
        <dbReference type="Google" id="ProtNLM"/>
    </source>
</evidence>
<name>A0A9P7KUV9_9HYPO</name>
<protein>
    <recommendedName>
        <fullName evidence="4">Prolyl 4-hydroxylase alpha subunit Fe(2+) 2OG dioxygenase domain-containing protein</fullName>
    </recommendedName>
</protein>
<dbReference type="Gene3D" id="2.60.120.620">
    <property type="entry name" value="q2cbj1_9rhob like domain"/>
    <property type="match status" value="1"/>
</dbReference>
<dbReference type="AlphaFoldDB" id="A0A9P7KUV9"/>
<evidence type="ECO:0000313" key="2">
    <source>
        <dbReference type="EMBL" id="KAG5663343.1"/>
    </source>
</evidence>
<dbReference type="EMBL" id="JAGPUO010000004">
    <property type="protein sequence ID" value="KAG5663343.1"/>
    <property type="molecule type" value="Genomic_DNA"/>
</dbReference>
<dbReference type="PANTHER" id="PTHR33099">
    <property type="entry name" value="FE2OG DIOXYGENASE DOMAIN-CONTAINING PROTEIN"/>
    <property type="match status" value="1"/>
</dbReference>
<keyword evidence="3" id="KW-1185">Reference proteome</keyword>
<proteinExistence type="predicted"/>
<gene>
    <name evidence="2" type="ORF">KAF25_001279</name>
</gene>
<dbReference type="Proteomes" id="UP000782241">
    <property type="component" value="Unassembled WGS sequence"/>
</dbReference>
<reference evidence="2" key="1">
    <citation type="submission" date="2021-04" db="EMBL/GenBank/DDBJ databases">
        <title>Draft genome of Fusarium avenaceum strain F156N33, isolated from an atmospheric sample in Virginia.</title>
        <authorList>
            <person name="Yang S."/>
            <person name="Vinatzer B.A."/>
            <person name="Coleman J."/>
        </authorList>
    </citation>
    <scope>NUCLEOTIDE SEQUENCE</scope>
    <source>
        <strain evidence="2">F156N33</strain>
    </source>
</reference>
<comment type="caution">
    <text evidence="2">The sequence shown here is derived from an EMBL/GenBank/DDBJ whole genome shotgun (WGS) entry which is preliminary data.</text>
</comment>
<sequence>MFGPPVVEISDDSSDDAVEDNEELLQVLDSIQSTGKIATFSRYPAFVNPGLTIQGNHLIPLPLKEDDAQAIKSVCRQAPFGHGDKTVVDTSVRNTWELDASKFELVNSQWLSFFDVLLRDTAEWLGFQVVVAKPHKLLLYEPGSFFKSHKDSEKEQGMIGTLVICSGAGFYLLLAHATHVQNGEDGYGTYYDDSEENHTTLSTMYGPNAGKVASDVDINVDEILGYSISKEEPDSEDEGEYTGNENAPPTFRYHKTVIVLVPKAQLRHYLNKHSSIYNEIPKAENECLAEMVCQDLANNRNDPSTKQVATAFMEDVLNSGVKPKAETIGLISKWALELDNIEMFRACVRATYTSVGARPNHINAFPFYVYRKAISKELVDHLRTHWDGKEQGIEWEYWLQDLKTARDIVTEFDAFCALFRTSTEHQPLLKSFNAWADPVCEEKLRTQSLWAKSDREYVLGTLKSRNADQLYKSIIQHGGQQLCLSETDLTPNAQEDKDEGYGYRTPCQKFVRMLDEGYINSIGQETLALLEQSCKILIERKNFWSSVSPQHLRRDFLEPLIKVLKTHNVPPIPAVQGFFEIALRDIFHKPINTRLVHLPGWAHQERHCSRSSNCGECRQMNDFLKSPEQQQWHYMAGKPSREHVEAQLRDPVYSFETLKHRSPHTLVVTKRGTNYDMALLAWKEAFRAVDDSVYWIRNDYLRGFMGEEKYKDLFLLEKPGQEDLRGSVTLSWPGRGDMAPPSAKRTRLW</sequence>
<evidence type="ECO:0000313" key="3">
    <source>
        <dbReference type="Proteomes" id="UP000782241"/>
    </source>
</evidence>
<feature type="region of interest" description="Disordered" evidence="1">
    <location>
        <begin position="726"/>
        <end position="749"/>
    </location>
</feature>
<organism evidence="2 3">
    <name type="scientific">Fusarium avenaceum</name>
    <dbReference type="NCBI Taxonomy" id="40199"/>
    <lineage>
        <taxon>Eukaryota</taxon>
        <taxon>Fungi</taxon>
        <taxon>Dikarya</taxon>
        <taxon>Ascomycota</taxon>
        <taxon>Pezizomycotina</taxon>
        <taxon>Sordariomycetes</taxon>
        <taxon>Hypocreomycetidae</taxon>
        <taxon>Hypocreales</taxon>
        <taxon>Nectriaceae</taxon>
        <taxon>Fusarium</taxon>
        <taxon>Fusarium tricinctum species complex</taxon>
    </lineage>
</organism>
<accession>A0A9P7KUV9</accession>
<dbReference type="PANTHER" id="PTHR33099:SF7">
    <property type="entry name" value="MYND-TYPE DOMAIN-CONTAINING PROTEIN"/>
    <property type="match status" value="1"/>
</dbReference>